<reference evidence="1 2" key="1">
    <citation type="submission" date="2024-01" db="EMBL/GenBank/DDBJ databases">
        <title>Comparative genomics of Cryptococcus and Kwoniella reveals pathogenesis evolution and contrasting modes of karyotype evolution via chromosome fusion or intercentromeric recombination.</title>
        <authorList>
            <person name="Coelho M.A."/>
            <person name="David-Palma M."/>
            <person name="Shea T."/>
            <person name="Bowers K."/>
            <person name="McGinley-Smith S."/>
            <person name="Mohammad A.W."/>
            <person name="Gnirke A."/>
            <person name="Yurkov A.M."/>
            <person name="Nowrousian M."/>
            <person name="Sun S."/>
            <person name="Cuomo C.A."/>
            <person name="Heitman J."/>
        </authorList>
    </citation>
    <scope>NUCLEOTIDE SEQUENCE [LARGE SCALE GENOMIC DNA]</scope>
    <source>
        <strain evidence="1">CBS 11374</strain>
    </source>
</reference>
<dbReference type="RefSeq" id="XP_062792863.1">
    <property type="nucleotide sequence ID" value="XM_062936812.1"/>
</dbReference>
<dbReference type="GeneID" id="87957229"/>
<accession>A0ABZ1D280</accession>
<gene>
    <name evidence="1" type="ORF">IL334_005098</name>
</gene>
<proteinExistence type="predicted"/>
<sequence>MVLTLELVNGAHDDVAWTNLRSEIVEVINFCRSLASTSAIVTRGISLLEGMVTEAETRHSTAVAARSGLDQPISVFSDPFTFTSDDMWTAGIMNYLDPDLYNIFFGPDVTLS</sequence>
<evidence type="ECO:0000313" key="1">
    <source>
        <dbReference type="EMBL" id="WRT68123.1"/>
    </source>
</evidence>
<evidence type="ECO:0000313" key="2">
    <source>
        <dbReference type="Proteomes" id="UP001329825"/>
    </source>
</evidence>
<dbReference type="Proteomes" id="UP001329825">
    <property type="component" value="Chromosome 6"/>
</dbReference>
<organism evidence="1 2">
    <name type="scientific">Kwoniella shivajii</name>
    <dbReference type="NCBI Taxonomy" id="564305"/>
    <lineage>
        <taxon>Eukaryota</taxon>
        <taxon>Fungi</taxon>
        <taxon>Dikarya</taxon>
        <taxon>Basidiomycota</taxon>
        <taxon>Agaricomycotina</taxon>
        <taxon>Tremellomycetes</taxon>
        <taxon>Tremellales</taxon>
        <taxon>Cryptococcaceae</taxon>
        <taxon>Kwoniella</taxon>
    </lineage>
</organism>
<dbReference type="EMBL" id="CP141886">
    <property type="protein sequence ID" value="WRT68123.1"/>
    <property type="molecule type" value="Genomic_DNA"/>
</dbReference>
<protein>
    <submittedName>
        <fullName evidence="1">Uncharacterized protein</fullName>
    </submittedName>
</protein>
<name>A0ABZ1D280_9TREE</name>
<keyword evidence="2" id="KW-1185">Reference proteome</keyword>